<proteinExistence type="predicted"/>
<name>A0A7J7K9Y4_BUGNE</name>
<dbReference type="EMBL" id="VXIV02000948">
    <property type="protein sequence ID" value="KAF6035033.1"/>
    <property type="molecule type" value="Genomic_DNA"/>
</dbReference>
<dbReference type="Proteomes" id="UP000593567">
    <property type="component" value="Unassembled WGS sequence"/>
</dbReference>
<comment type="caution">
    <text evidence="1">The sequence shown here is derived from an EMBL/GenBank/DDBJ whole genome shotgun (WGS) entry which is preliminary data.</text>
</comment>
<keyword evidence="2" id="KW-1185">Reference proteome</keyword>
<protein>
    <submittedName>
        <fullName evidence="1">Uncharacterized protein</fullName>
    </submittedName>
</protein>
<evidence type="ECO:0000313" key="2">
    <source>
        <dbReference type="Proteomes" id="UP000593567"/>
    </source>
</evidence>
<organism evidence="1 2">
    <name type="scientific">Bugula neritina</name>
    <name type="common">Brown bryozoan</name>
    <name type="synonym">Sertularia neritina</name>
    <dbReference type="NCBI Taxonomy" id="10212"/>
    <lineage>
        <taxon>Eukaryota</taxon>
        <taxon>Metazoa</taxon>
        <taxon>Spiralia</taxon>
        <taxon>Lophotrochozoa</taxon>
        <taxon>Bryozoa</taxon>
        <taxon>Gymnolaemata</taxon>
        <taxon>Cheilostomatida</taxon>
        <taxon>Flustrina</taxon>
        <taxon>Buguloidea</taxon>
        <taxon>Bugulidae</taxon>
        <taxon>Bugula</taxon>
    </lineage>
</organism>
<gene>
    <name evidence="1" type="ORF">EB796_006659</name>
</gene>
<evidence type="ECO:0000313" key="1">
    <source>
        <dbReference type="EMBL" id="KAF6035033.1"/>
    </source>
</evidence>
<sequence length="71" mass="7403">MGIVYTTACGITDAMLQNVATSYSYACDCNTRSHFTSAVLSCFTSTSKSSSLSTTSVFATSTAEPVLLSRG</sequence>
<accession>A0A7J7K9Y4</accession>
<reference evidence="1" key="1">
    <citation type="submission" date="2020-06" db="EMBL/GenBank/DDBJ databases">
        <title>Draft genome of Bugula neritina, a colonial animal packing powerful symbionts and potential medicines.</title>
        <authorList>
            <person name="Rayko M."/>
        </authorList>
    </citation>
    <scope>NUCLEOTIDE SEQUENCE [LARGE SCALE GENOMIC DNA]</scope>
    <source>
        <strain evidence="1">Kwan_BN1</strain>
    </source>
</reference>
<dbReference type="AlphaFoldDB" id="A0A7J7K9Y4"/>